<dbReference type="Proteomes" id="UP001314170">
    <property type="component" value="Unassembled WGS sequence"/>
</dbReference>
<name>A0AAV1RX85_9ROSI</name>
<dbReference type="EMBL" id="CAWUPB010001159">
    <property type="protein sequence ID" value="CAK7340167.1"/>
    <property type="molecule type" value="Genomic_DNA"/>
</dbReference>
<dbReference type="AlphaFoldDB" id="A0AAV1RX85"/>
<comment type="caution">
    <text evidence="2">The sequence shown here is derived from an EMBL/GenBank/DDBJ whole genome shotgun (WGS) entry which is preliminary data.</text>
</comment>
<organism evidence="2 3">
    <name type="scientific">Dovyalis caffra</name>
    <dbReference type="NCBI Taxonomy" id="77055"/>
    <lineage>
        <taxon>Eukaryota</taxon>
        <taxon>Viridiplantae</taxon>
        <taxon>Streptophyta</taxon>
        <taxon>Embryophyta</taxon>
        <taxon>Tracheophyta</taxon>
        <taxon>Spermatophyta</taxon>
        <taxon>Magnoliopsida</taxon>
        <taxon>eudicotyledons</taxon>
        <taxon>Gunneridae</taxon>
        <taxon>Pentapetalae</taxon>
        <taxon>rosids</taxon>
        <taxon>fabids</taxon>
        <taxon>Malpighiales</taxon>
        <taxon>Salicaceae</taxon>
        <taxon>Flacourtieae</taxon>
        <taxon>Dovyalis</taxon>
    </lineage>
</organism>
<evidence type="ECO:0000313" key="2">
    <source>
        <dbReference type="EMBL" id="CAK7340167.1"/>
    </source>
</evidence>
<evidence type="ECO:0000256" key="1">
    <source>
        <dbReference type="SAM" id="MobiDB-lite"/>
    </source>
</evidence>
<accession>A0AAV1RX85</accession>
<protein>
    <submittedName>
        <fullName evidence="2">Uncharacterized protein</fullName>
    </submittedName>
</protein>
<feature type="region of interest" description="Disordered" evidence="1">
    <location>
        <begin position="75"/>
        <end position="100"/>
    </location>
</feature>
<proteinExistence type="predicted"/>
<evidence type="ECO:0000313" key="3">
    <source>
        <dbReference type="Proteomes" id="UP001314170"/>
    </source>
</evidence>
<sequence>MPKLQRLKLNPLKQFSISRQGMKNYKKEDTTTYKVNDTGVVKLHRQKYFRMYPHLQGIFESTISGHVLRMRMRMHQTHQTGRSNKKALGVTRHTKHTKGE</sequence>
<keyword evidence="3" id="KW-1185">Reference proteome</keyword>
<reference evidence="2 3" key="1">
    <citation type="submission" date="2024-01" db="EMBL/GenBank/DDBJ databases">
        <authorList>
            <person name="Waweru B."/>
        </authorList>
    </citation>
    <scope>NUCLEOTIDE SEQUENCE [LARGE SCALE GENOMIC DNA]</scope>
</reference>
<gene>
    <name evidence="2" type="ORF">DCAF_LOCUS15248</name>
</gene>